<dbReference type="Proteomes" id="UP000324222">
    <property type="component" value="Unassembled WGS sequence"/>
</dbReference>
<accession>A0A5B7FBW1</accession>
<proteinExistence type="predicted"/>
<comment type="caution">
    <text evidence="2">The sequence shown here is derived from an EMBL/GenBank/DDBJ whole genome shotgun (WGS) entry which is preliminary data.</text>
</comment>
<keyword evidence="3" id="KW-1185">Reference proteome</keyword>
<reference evidence="2 3" key="1">
    <citation type="submission" date="2019-05" db="EMBL/GenBank/DDBJ databases">
        <title>Another draft genome of Portunus trituberculatus and its Hox gene families provides insights of decapod evolution.</title>
        <authorList>
            <person name="Jeong J.-H."/>
            <person name="Song I."/>
            <person name="Kim S."/>
            <person name="Choi T."/>
            <person name="Kim D."/>
            <person name="Ryu S."/>
            <person name="Kim W."/>
        </authorList>
    </citation>
    <scope>NUCLEOTIDE SEQUENCE [LARGE SCALE GENOMIC DNA]</scope>
    <source>
        <tissue evidence="2">Muscle</tissue>
    </source>
</reference>
<evidence type="ECO:0000313" key="2">
    <source>
        <dbReference type="EMBL" id="MPC42806.1"/>
    </source>
</evidence>
<evidence type="ECO:0000256" key="1">
    <source>
        <dbReference type="SAM" id="MobiDB-lite"/>
    </source>
</evidence>
<evidence type="ECO:0000313" key="3">
    <source>
        <dbReference type="Proteomes" id="UP000324222"/>
    </source>
</evidence>
<organism evidence="2 3">
    <name type="scientific">Portunus trituberculatus</name>
    <name type="common">Swimming crab</name>
    <name type="synonym">Neptunus trituberculatus</name>
    <dbReference type="NCBI Taxonomy" id="210409"/>
    <lineage>
        <taxon>Eukaryota</taxon>
        <taxon>Metazoa</taxon>
        <taxon>Ecdysozoa</taxon>
        <taxon>Arthropoda</taxon>
        <taxon>Crustacea</taxon>
        <taxon>Multicrustacea</taxon>
        <taxon>Malacostraca</taxon>
        <taxon>Eumalacostraca</taxon>
        <taxon>Eucarida</taxon>
        <taxon>Decapoda</taxon>
        <taxon>Pleocyemata</taxon>
        <taxon>Brachyura</taxon>
        <taxon>Eubrachyura</taxon>
        <taxon>Portunoidea</taxon>
        <taxon>Portunidae</taxon>
        <taxon>Portuninae</taxon>
        <taxon>Portunus</taxon>
    </lineage>
</organism>
<protein>
    <submittedName>
        <fullName evidence="2">Uncharacterized protein</fullName>
    </submittedName>
</protein>
<gene>
    <name evidence="2" type="ORF">E2C01_036437</name>
</gene>
<feature type="compositionally biased region" description="Polar residues" evidence="1">
    <location>
        <begin position="99"/>
        <end position="109"/>
    </location>
</feature>
<sequence length="109" mass="12327">MASYFRQFRQGQIASLHRRTATPPHCHATPNLRRRSCHSESTPPHPARKGTRRYDRNPRVCVSSSLAYKVITGNYQGSPPHSSRWAGHGRTEGRRRTVPLTSCPTPQIP</sequence>
<dbReference type="EMBL" id="VSRR010005576">
    <property type="protein sequence ID" value="MPC42806.1"/>
    <property type="molecule type" value="Genomic_DNA"/>
</dbReference>
<feature type="region of interest" description="Disordered" evidence="1">
    <location>
        <begin position="13"/>
        <end position="58"/>
    </location>
</feature>
<name>A0A5B7FBW1_PORTR</name>
<feature type="region of interest" description="Disordered" evidence="1">
    <location>
        <begin position="72"/>
        <end position="109"/>
    </location>
</feature>
<dbReference type="AlphaFoldDB" id="A0A5B7FBW1"/>